<dbReference type="InterPro" id="IPR029044">
    <property type="entry name" value="Nucleotide-diphossugar_trans"/>
</dbReference>
<dbReference type="RefSeq" id="WP_005195411.1">
    <property type="nucleotide sequence ID" value="NZ_CP136136.1"/>
</dbReference>
<comment type="caution">
    <text evidence="1">The sequence shown here is derived from an EMBL/GenBank/DDBJ whole genome shotgun (WGS) entry which is preliminary data.</text>
</comment>
<dbReference type="PANTHER" id="PTHR43179">
    <property type="entry name" value="RHAMNOSYLTRANSFERASE WBBL"/>
    <property type="match status" value="1"/>
</dbReference>
<name>A0AAW6REI1_GORRU</name>
<dbReference type="SUPFAM" id="SSF53448">
    <property type="entry name" value="Nucleotide-diphospho-sugar transferases"/>
    <property type="match status" value="1"/>
</dbReference>
<dbReference type="AlphaFoldDB" id="A0AAW6REI1"/>
<protein>
    <submittedName>
        <fullName evidence="1">Glycosyltransferase</fullName>
        <ecNumber evidence="1">2.4.-.-</ecNumber>
    </submittedName>
</protein>
<sequence>MRGEEGPSDAPRALPDYDIVIVHYKNSRIYSLLESINKLEVSPARVVVADNSGDFDTGRVARRHDIPIDVLRLDNPGYASAINRAAETIESPSKFLLVLTHEVKIFPGAVSRLLEAALESPRYGLIGPLLVDNEEGTRVYSAGGRYLTGARPKHLSAGDLQAGRRPDYVDGAVMLIQRDVFEKIGGLDEKYFLYYEDNDICQRVRLAGYDIHLAPAARFGQQTGNFTHYYQTRNQILFSRAYSSFFGTVVALCCKMGGAARASIRGRDSDPFLGALRGFWHGIKSKTGPDPRQIPGKAVVVVDA</sequence>
<dbReference type="EMBL" id="JARUXG010000032">
    <property type="protein sequence ID" value="MDG6783824.1"/>
    <property type="molecule type" value="Genomic_DNA"/>
</dbReference>
<organism evidence="1">
    <name type="scientific">Gordonia rubripertincta</name>
    <name type="common">Rhodococcus corallinus</name>
    <dbReference type="NCBI Taxonomy" id="36822"/>
    <lineage>
        <taxon>Bacteria</taxon>
        <taxon>Bacillati</taxon>
        <taxon>Actinomycetota</taxon>
        <taxon>Actinomycetes</taxon>
        <taxon>Mycobacteriales</taxon>
        <taxon>Gordoniaceae</taxon>
        <taxon>Gordonia</taxon>
    </lineage>
</organism>
<evidence type="ECO:0000313" key="1">
    <source>
        <dbReference type="EMBL" id="MDG6783824.1"/>
    </source>
</evidence>
<dbReference type="Gene3D" id="3.90.550.10">
    <property type="entry name" value="Spore Coat Polysaccharide Biosynthesis Protein SpsA, Chain A"/>
    <property type="match status" value="1"/>
</dbReference>
<keyword evidence="1" id="KW-0808">Transferase</keyword>
<dbReference type="GO" id="GO:0016757">
    <property type="term" value="F:glycosyltransferase activity"/>
    <property type="evidence" value="ECO:0007669"/>
    <property type="project" value="UniProtKB-KW"/>
</dbReference>
<dbReference type="PANTHER" id="PTHR43179:SF7">
    <property type="entry name" value="RHAMNOSYLTRANSFERASE WBBL"/>
    <property type="match status" value="1"/>
</dbReference>
<proteinExistence type="predicted"/>
<reference evidence="1" key="1">
    <citation type="submission" date="2023-04" db="EMBL/GenBank/DDBJ databases">
        <title>Characterization and analysis of the complete genome of Gordonia rubripertincta 112, the degrader of aromatic and aliphatic compounds.</title>
        <authorList>
            <person name="Frantsuzova E."/>
            <person name="Bogun A."/>
            <person name="Delegan Y."/>
        </authorList>
    </citation>
    <scope>NUCLEOTIDE SEQUENCE</scope>
    <source>
        <strain evidence="1">112</strain>
    </source>
</reference>
<gene>
    <name evidence="1" type="ORF">QBL07_23720</name>
</gene>
<dbReference type="EC" id="2.4.-.-" evidence="1"/>
<accession>A0AAW6REI1</accession>
<dbReference type="Pfam" id="PF13641">
    <property type="entry name" value="Glyco_tranf_2_3"/>
    <property type="match status" value="1"/>
</dbReference>
<keyword evidence="1" id="KW-0328">Glycosyltransferase</keyword>